<feature type="transmembrane region" description="Helical" evidence="7">
    <location>
        <begin position="433"/>
        <end position="454"/>
    </location>
</feature>
<dbReference type="PANTHER" id="PTHR30353:SF15">
    <property type="entry name" value="INNER MEMBRANE PROTEIN YABI"/>
    <property type="match status" value="1"/>
</dbReference>
<evidence type="ECO:0000313" key="10">
    <source>
        <dbReference type="Proteomes" id="UP000030661"/>
    </source>
</evidence>
<keyword evidence="5 7" id="KW-1133">Transmembrane helix</keyword>
<dbReference type="InterPro" id="IPR032818">
    <property type="entry name" value="DedA-like"/>
</dbReference>
<protein>
    <submittedName>
        <fullName evidence="9">Phosphoesterase, PA-phosphatase related</fullName>
    </submittedName>
</protein>
<feature type="transmembrane region" description="Helical" evidence="7">
    <location>
        <begin position="176"/>
        <end position="195"/>
    </location>
</feature>
<evidence type="ECO:0000256" key="2">
    <source>
        <dbReference type="ARBA" id="ARBA00010792"/>
    </source>
</evidence>
<dbReference type="InterPro" id="IPR025902">
    <property type="entry name" value="LssY-like-C_dom"/>
</dbReference>
<keyword evidence="10" id="KW-1185">Reference proteome</keyword>
<sequence>MTESLLRLLPTLEHFSVLGYWVVLLISLAESLAFVGVLVPGTTIVILTGFLASKGVFDLGDLIWFVVVGAILGDGLSFYLGQRGTQLVRPDSKLFTASRMQKATQFFQRHGGKSVFLGRFVGPMRAIIPFIAGMSRMNTRAFLLWNVSSALVWAMSYLLLGYFFGHAWQAIETWSTRFSLLLIVFFLVVAGLYWAKHRIVKYGKLMFAVLRSIGRSFLSTVRKNPDVQHLLHRHPRFFGFLRDRIRTDQFSGLTLSLLTLAFVYTFALFLGIIEDFLMADMIVTVDIRLQNLFYAFRTPELVQFFLWITLLGKASIIISAALVASGILWLNRQRVYLLPFWLVIIGSAAFDALGKSLFQRPRPEFSVYIEHSFSFPSGHATIAVAFYGFLAYILWQHTKTWTQKVNLFFLTIGVIIAIGFSRLYLGVHFLSDVWAGYLLGLLWLIIGISLTEWIGRQQRHSLLRPFFLSNSMKVVSGCLLAAEIGGYVFLGMSYAPPLTISFPLADKPLPNDVIAIFTEQQLPKYTETLTGRQQEPLSLLLLAYSDADVIAAFRQAGWYRADPITWATLLKIANAAVLNTEYLTAPISPYFWNARPHDFGLEKPTHAQSVRKRHHVRFWRTHYLSHTGKRLYVGTASLDIGIKWGITHKIAPDIDTERDIVLTDLQTAGFVDAYQQIQFVEPTLGYNEFNDPFFTKGISYVINLLKGGALS</sequence>
<dbReference type="SMART" id="SM00014">
    <property type="entry name" value="acidPPc"/>
    <property type="match status" value="1"/>
</dbReference>
<dbReference type="PANTHER" id="PTHR30353">
    <property type="entry name" value="INNER MEMBRANE PROTEIN DEDA-RELATED"/>
    <property type="match status" value="1"/>
</dbReference>
<proteinExistence type="inferred from homology"/>
<dbReference type="InterPro" id="IPR000326">
    <property type="entry name" value="PAP2/HPO"/>
</dbReference>
<accession>A0A081BWT8</accession>
<feature type="transmembrane region" description="Helical" evidence="7">
    <location>
        <begin position="142"/>
        <end position="164"/>
    </location>
</feature>
<evidence type="ECO:0000256" key="4">
    <source>
        <dbReference type="ARBA" id="ARBA00022692"/>
    </source>
</evidence>
<dbReference type="EMBL" id="DF820465">
    <property type="protein sequence ID" value="GAK56793.1"/>
    <property type="molecule type" value="Genomic_DNA"/>
</dbReference>
<evidence type="ECO:0000313" key="9">
    <source>
        <dbReference type="EMBL" id="GAK56793.1"/>
    </source>
</evidence>
<evidence type="ECO:0000259" key="8">
    <source>
        <dbReference type="SMART" id="SM00014"/>
    </source>
</evidence>
<dbReference type="Pfam" id="PF14067">
    <property type="entry name" value="LssY_C"/>
    <property type="match status" value="1"/>
</dbReference>
<feature type="transmembrane region" description="Helical" evidence="7">
    <location>
        <begin position="407"/>
        <end position="427"/>
    </location>
</feature>
<reference evidence="9" key="1">
    <citation type="journal article" date="2015" name="PeerJ">
        <title>First genomic representation of candidate bacterial phylum KSB3 points to enhanced environmental sensing as a trigger of wastewater bulking.</title>
        <authorList>
            <person name="Sekiguchi Y."/>
            <person name="Ohashi A."/>
            <person name="Parks D.H."/>
            <person name="Yamauchi T."/>
            <person name="Tyson G.W."/>
            <person name="Hugenholtz P."/>
        </authorList>
    </citation>
    <scope>NUCLEOTIDE SEQUENCE [LARGE SCALE GENOMIC DNA]</scope>
</reference>
<gene>
    <name evidence="9" type="ORF">U27_03757</name>
</gene>
<organism evidence="9">
    <name type="scientific">Vecturithrix granuli</name>
    <dbReference type="NCBI Taxonomy" id="1499967"/>
    <lineage>
        <taxon>Bacteria</taxon>
        <taxon>Candidatus Moduliflexota</taxon>
        <taxon>Candidatus Vecturitrichia</taxon>
        <taxon>Candidatus Vecturitrichales</taxon>
        <taxon>Candidatus Vecturitrichaceae</taxon>
        <taxon>Candidatus Vecturithrix</taxon>
    </lineage>
</organism>
<dbReference type="InterPro" id="IPR036938">
    <property type="entry name" value="PAP2/HPO_sf"/>
</dbReference>
<feature type="transmembrane region" description="Helical" evidence="7">
    <location>
        <begin position="474"/>
        <end position="495"/>
    </location>
</feature>
<dbReference type="Proteomes" id="UP000030661">
    <property type="component" value="Unassembled WGS sequence"/>
</dbReference>
<comment type="subcellular location">
    <subcellularLocation>
        <location evidence="1">Cell membrane</location>
        <topology evidence="1">Multi-pass membrane protein</topology>
    </subcellularLocation>
</comment>
<dbReference type="Pfam" id="PF01569">
    <property type="entry name" value="PAP2"/>
    <property type="match status" value="1"/>
</dbReference>
<feature type="transmembrane region" description="Helical" evidence="7">
    <location>
        <begin position="373"/>
        <end position="395"/>
    </location>
</feature>
<dbReference type="eggNOG" id="COG0671">
    <property type="taxonomic scope" value="Bacteria"/>
</dbReference>
<dbReference type="InterPro" id="IPR032816">
    <property type="entry name" value="VTT_dom"/>
</dbReference>
<feature type="domain" description="Phosphatidic acid phosphatase type 2/haloperoxidase" evidence="8">
    <location>
        <begin position="335"/>
        <end position="448"/>
    </location>
</feature>
<dbReference type="Gene3D" id="1.20.144.10">
    <property type="entry name" value="Phosphatidic acid phosphatase type 2/haloperoxidase"/>
    <property type="match status" value="2"/>
</dbReference>
<evidence type="ECO:0000256" key="7">
    <source>
        <dbReference type="SAM" id="Phobius"/>
    </source>
</evidence>
<dbReference type="HOGENOM" id="CLU_025730_1_0_0"/>
<dbReference type="CDD" id="cd03392">
    <property type="entry name" value="PAP2_like_2"/>
    <property type="match status" value="1"/>
</dbReference>
<dbReference type="STRING" id="1499967.U27_03757"/>
<dbReference type="GO" id="GO:0005886">
    <property type="term" value="C:plasma membrane"/>
    <property type="evidence" value="ECO:0007669"/>
    <property type="project" value="UniProtKB-SubCell"/>
</dbReference>
<dbReference type="AlphaFoldDB" id="A0A081BWT8"/>
<evidence type="ECO:0000256" key="5">
    <source>
        <dbReference type="ARBA" id="ARBA00022989"/>
    </source>
</evidence>
<name>A0A081BWT8_VECG1</name>
<evidence type="ECO:0000256" key="3">
    <source>
        <dbReference type="ARBA" id="ARBA00022475"/>
    </source>
</evidence>
<dbReference type="SUPFAM" id="SSF48317">
    <property type="entry name" value="Acid phosphatase/Vanadium-dependent haloperoxidase"/>
    <property type="match status" value="1"/>
</dbReference>
<evidence type="ECO:0000256" key="1">
    <source>
        <dbReference type="ARBA" id="ARBA00004651"/>
    </source>
</evidence>
<feature type="transmembrane region" description="Helical" evidence="7">
    <location>
        <begin position="335"/>
        <end position="353"/>
    </location>
</feature>
<keyword evidence="6 7" id="KW-0472">Membrane</keyword>
<keyword evidence="4 7" id="KW-0812">Transmembrane</keyword>
<evidence type="ECO:0000256" key="6">
    <source>
        <dbReference type="ARBA" id="ARBA00023136"/>
    </source>
</evidence>
<feature type="transmembrane region" description="Helical" evidence="7">
    <location>
        <begin position="62"/>
        <end position="80"/>
    </location>
</feature>
<feature type="transmembrane region" description="Helical" evidence="7">
    <location>
        <begin position="20"/>
        <end position="50"/>
    </location>
</feature>
<dbReference type="Pfam" id="PF09335">
    <property type="entry name" value="VTT_dom"/>
    <property type="match status" value="1"/>
</dbReference>
<feature type="transmembrane region" description="Helical" evidence="7">
    <location>
        <begin position="304"/>
        <end position="328"/>
    </location>
</feature>
<feature type="transmembrane region" description="Helical" evidence="7">
    <location>
        <begin position="250"/>
        <end position="273"/>
    </location>
</feature>
<keyword evidence="3" id="KW-1003">Cell membrane</keyword>
<comment type="similarity">
    <text evidence="2">Belongs to the DedA family.</text>
</comment>
<dbReference type="eggNOG" id="COG0586">
    <property type="taxonomic scope" value="Bacteria"/>
</dbReference>